<dbReference type="InterPro" id="IPR058155">
    <property type="entry name" value="Skg3/CAF120-like_PH"/>
</dbReference>
<feature type="compositionally biased region" description="Basic and acidic residues" evidence="1">
    <location>
        <begin position="459"/>
        <end position="472"/>
    </location>
</feature>
<organism evidence="3 4">
    <name type="scientific">Mycena sanguinolenta</name>
    <dbReference type="NCBI Taxonomy" id="230812"/>
    <lineage>
        <taxon>Eukaryota</taxon>
        <taxon>Fungi</taxon>
        <taxon>Dikarya</taxon>
        <taxon>Basidiomycota</taxon>
        <taxon>Agaricomycotina</taxon>
        <taxon>Agaricomycetes</taxon>
        <taxon>Agaricomycetidae</taxon>
        <taxon>Agaricales</taxon>
        <taxon>Marasmiineae</taxon>
        <taxon>Mycenaceae</taxon>
        <taxon>Mycena</taxon>
    </lineage>
</organism>
<dbReference type="Gene3D" id="1.10.510.10">
    <property type="entry name" value="Transferase(Phosphotransferase) domain 1"/>
    <property type="match status" value="1"/>
</dbReference>
<evidence type="ECO:0000313" key="3">
    <source>
        <dbReference type="EMBL" id="KAF7336078.1"/>
    </source>
</evidence>
<name>A0A8H6X7N5_9AGAR</name>
<evidence type="ECO:0000256" key="1">
    <source>
        <dbReference type="SAM" id="MobiDB-lite"/>
    </source>
</evidence>
<dbReference type="PROSITE" id="PS50011">
    <property type="entry name" value="PROTEIN_KINASE_DOM"/>
    <property type="match status" value="1"/>
</dbReference>
<dbReference type="InterPro" id="IPR008266">
    <property type="entry name" value="Tyr_kinase_AS"/>
</dbReference>
<dbReference type="GO" id="GO:0004674">
    <property type="term" value="F:protein serine/threonine kinase activity"/>
    <property type="evidence" value="ECO:0007669"/>
    <property type="project" value="TreeGrafter"/>
</dbReference>
<feature type="domain" description="Protein kinase" evidence="2">
    <location>
        <begin position="709"/>
        <end position="975"/>
    </location>
</feature>
<keyword evidence="4" id="KW-1185">Reference proteome</keyword>
<feature type="compositionally biased region" description="Low complexity" evidence="1">
    <location>
        <begin position="494"/>
        <end position="505"/>
    </location>
</feature>
<dbReference type="GO" id="GO:0005524">
    <property type="term" value="F:ATP binding"/>
    <property type="evidence" value="ECO:0007669"/>
    <property type="project" value="InterPro"/>
</dbReference>
<dbReference type="Pfam" id="PF07714">
    <property type="entry name" value="PK_Tyr_Ser-Thr"/>
    <property type="match status" value="1"/>
</dbReference>
<dbReference type="PANTHER" id="PTHR44329">
    <property type="entry name" value="SERINE/THREONINE-PROTEIN KINASE TNNI3K-RELATED"/>
    <property type="match status" value="1"/>
</dbReference>
<dbReference type="Proteomes" id="UP000623467">
    <property type="component" value="Unassembled WGS sequence"/>
</dbReference>
<dbReference type="InterPro" id="IPR011993">
    <property type="entry name" value="PH-like_dom_sf"/>
</dbReference>
<gene>
    <name evidence="3" type="ORF">MSAN_02321800</name>
</gene>
<dbReference type="SMART" id="SM00233">
    <property type="entry name" value="PH"/>
    <property type="match status" value="2"/>
</dbReference>
<evidence type="ECO:0000313" key="4">
    <source>
        <dbReference type="Proteomes" id="UP000623467"/>
    </source>
</evidence>
<dbReference type="OrthoDB" id="5563754at2759"/>
<feature type="region of interest" description="Disordered" evidence="1">
    <location>
        <begin position="410"/>
        <end position="559"/>
    </location>
</feature>
<feature type="compositionally biased region" description="Polar residues" evidence="1">
    <location>
        <begin position="422"/>
        <end position="437"/>
    </location>
</feature>
<dbReference type="InterPro" id="IPR051681">
    <property type="entry name" value="Ser/Thr_Kinases-Pseudokinases"/>
</dbReference>
<accession>A0A8H6X7N5</accession>
<proteinExistence type="predicted"/>
<dbReference type="EMBL" id="JACAZH010000038">
    <property type="protein sequence ID" value="KAF7336078.1"/>
    <property type="molecule type" value="Genomic_DNA"/>
</dbReference>
<evidence type="ECO:0000259" key="2">
    <source>
        <dbReference type="PROSITE" id="PS50011"/>
    </source>
</evidence>
<dbReference type="InterPro" id="IPR000719">
    <property type="entry name" value="Prot_kinase_dom"/>
</dbReference>
<feature type="compositionally biased region" description="Pro residues" evidence="1">
    <location>
        <begin position="511"/>
        <end position="521"/>
    </location>
</feature>
<protein>
    <recommendedName>
        <fullName evidence="2">Protein kinase domain-containing protein</fullName>
    </recommendedName>
</protein>
<dbReference type="GO" id="GO:0005737">
    <property type="term" value="C:cytoplasm"/>
    <property type="evidence" value="ECO:0007669"/>
    <property type="project" value="UniProtKB-ARBA"/>
</dbReference>
<dbReference type="SUPFAM" id="SSF56112">
    <property type="entry name" value="Protein kinase-like (PK-like)"/>
    <property type="match status" value="1"/>
</dbReference>
<dbReference type="InterPro" id="IPR001245">
    <property type="entry name" value="Ser-Thr/Tyr_kinase_cat_dom"/>
</dbReference>
<dbReference type="Gene3D" id="2.30.29.30">
    <property type="entry name" value="Pleckstrin-homology domain (PH domain)/Phosphotyrosine-binding domain (PTB)"/>
    <property type="match status" value="1"/>
</dbReference>
<dbReference type="Pfam" id="PF25381">
    <property type="entry name" value="PH_26"/>
    <property type="match status" value="1"/>
</dbReference>
<reference evidence="3" key="1">
    <citation type="submission" date="2020-05" db="EMBL/GenBank/DDBJ databases">
        <title>Mycena genomes resolve the evolution of fungal bioluminescence.</title>
        <authorList>
            <person name="Tsai I.J."/>
        </authorList>
    </citation>
    <scope>NUCLEOTIDE SEQUENCE</scope>
    <source>
        <strain evidence="3">160909Yilan</strain>
    </source>
</reference>
<dbReference type="InterPro" id="IPR011009">
    <property type="entry name" value="Kinase-like_dom_sf"/>
</dbReference>
<sequence length="975" mass="107412">MAVQDPLHPEIRSAVQLATAHAQKLYFSGPLVRRIERQPDGQKPTKDEGWTDVWAQLGGTTLSIWDMKQVQEANAQGKEVPPTYIHVGDAFVYVLSSVTVPETANSPAKRYPDILTLNTAGSNLLLFSCPSAQALLSWAAALRLSAWEKSRLEEIYTAHLLRITLSGRDHPSTLRQGSIEGWVRIRIAGQTNWKKVWMCVAAAADSQSDAPTTPGRTKKRVSNLFFFKDNGPPGIPLPSKPMISMFAGPKPKDRRKPVLTFYDVTQAFAVYPERPELINRSTLIKLEGVIGDEETAGDMRGREGWLLIMPELEGGLGQAEMLKWIIALHDAFQLYGRPQGWTWDPRDPASLMFVYPVGPHRDLLFLEREQAETLDARDDRQSSIRGKLRNILAVKLSEQEAKRQKLAEESNAKALFDAPSLPETTRVPSPIPSTGSSPRPPSLPPKYVQAASPDIPSLPEKRSPTHEVDQDIRVMSASEGSSSGEDSSPQDPLSKSGDSSSSSRSLTPVLVPGPSPSPKPALVPQTASTAAAKGLLPQLSPPPPQEQMAEQTADDQAMSSVDNIPSVAESASNVSVESSEGPPSWQTRAYIDSLLASWERRRPLLSMVMSPDVNSQGLSAAQVRQMLADVEAQICALLIHIVGSREARRAAQRLESDRAQSFVDAIQDALDRGTFPHSNSRSKARRLMQKVSEAVEQLPSSLFIEGVNDHDEHPTFGGGFGDVYQASYQGKMVALKRIRIFTADSTPHRTRLQFYKEALVWQGLRHRFILPLLGIDRSTLAPSFCMVSPWMKHGTVLKYLRDHGRRDVNRLLLEIAQGLDYLHSMNVVHGDLRGNNILISDDGHACVSDFGLATTIADADSTVEVTSTSNRAGSFQWFAPELIHPTKFGCTKFVRTKASDVYAYACVCLELYTGNPPFPHLREIAASLRVIEGERPEQPPTMPVTLWQVVTSAWVEDFRARPAIHDIVVALEGIP</sequence>
<dbReference type="AlphaFoldDB" id="A0A8H6X7N5"/>
<dbReference type="SUPFAM" id="SSF50729">
    <property type="entry name" value="PH domain-like"/>
    <property type="match status" value="1"/>
</dbReference>
<dbReference type="InterPro" id="IPR001849">
    <property type="entry name" value="PH_domain"/>
</dbReference>
<comment type="caution">
    <text evidence="3">The sequence shown here is derived from an EMBL/GenBank/DDBJ whole genome shotgun (WGS) entry which is preliminary data.</text>
</comment>
<dbReference type="PROSITE" id="PS00109">
    <property type="entry name" value="PROTEIN_KINASE_TYR"/>
    <property type="match status" value="1"/>
</dbReference>
<feature type="compositionally biased region" description="Low complexity" evidence="1">
    <location>
        <begin position="476"/>
        <end position="487"/>
    </location>
</feature>